<dbReference type="eggNOG" id="ENOG502RNY7">
    <property type="taxonomic scope" value="Eukaryota"/>
</dbReference>
<dbReference type="EMBL" id="DS027056">
    <property type="protein sequence ID" value="EAW09301.1"/>
    <property type="molecule type" value="Genomic_DNA"/>
</dbReference>
<dbReference type="Proteomes" id="UP000006701">
    <property type="component" value="Unassembled WGS sequence"/>
</dbReference>
<dbReference type="OrthoDB" id="4186247at2759"/>
<dbReference type="GeneID" id="4703060"/>
<gene>
    <name evidence="1" type="ORF">ACLA_035040</name>
</gene>
<dbReference type="RefSeq" id="XP_001270727.1">
    <property type="nucleotide sequence ID" value="XM_001270726.1"/>
</dbReference>
<dbReference type="AlphaFoldDB" id="A1CJH7"/>
<name>A1CJH7_ASPCL</name>
<dbReference type="HOGENOM" id="CLU_419164_0_0_1"/>
<dbReference type="VEuPathDB" id="FungiDB:ACLA_035040"/>
<evidence type="ECO:0000313" key="1">
    <source>
        <dbReference type="EMBL" id="EAW09301.1"/>
    </source>
</evidence>
<organism evidence="1 2">
    <name type="scientific">Aspergillus clavatus (strain ATCC 1007 / CBS 513.65 / DSM 816 / NCTC 3887 / NRRL 1 / QM 1276 / 107)</name>
    <dbReference type="NCBI Taxonomy" id="344612"/>
    <lineage>
        <taxon>Eukaryota</taxon>
        <taxon>Fungi</taxon>
        <taxon>Dikarya</taxon>
        <taxon>Ascomycota</taxon>
        <taxon>Pezizomycotina</taxon>
        <taxon>Eurotiomycetes</taxon>
        <taxon>Eurotiomycetidae</taxon>
        <taxon>Eurotiales</taxon>
        <taxon>Aspergillaceae</taxon>
        <taxon>Aspergillus</taxon>
        <taxon>Aspergillus subgen. Fumigati</taxon>
    </lineage>
</organism>
<protein>
    <submittedName>
        <fullName evidence="1">Uncharacterized protein</fullName>
    </submittedName>
</protein>
<evidence type="ECO:0000313" key="2">
    <source>
        <dbReference type="Proteomes" id="UP000006701"/>
    </source>
</evidence>
<keyword evidence="2" id="KW-1185">Reference proteome</keyword>
<dbReference type="KEGG" id="act:ACLA_035040"/>
<accession>A1CJH7</accession>
<sequence>MYFFPHASSPAFEPQKLWKRKSQSPRKDLFRTETGSLISCNNSSTGISIQTVDPKVIPIWLSVFFGNPSVPSPQLDHARFNAKASERVFELSHTLADSPSKASFRTSVSSRLSLPRSGLSDNAPVFQAMTSLCREFEDEILSCVTGSCTVCGQAPAQALVHRPLCATRYGYVELSDFVEVHQLVTTVASHTAHFTRRDEVDWSVGGVMSDRPYICLVAVPICSSGETCHQSATQMLQTYVERIRDGTIRPKELEEGDEALRKSHSQTSLSLISARSPKKYIPRTEAGNDRNIYLRSPSMAAGSPSTSVHTIGATVYIGRPSLQLSEAPRRGQLTCSVYASTWPGSVLPGVAMNEADDAIFYCRIAGFYEQYILDSADYRCAICSEVVSAESLVHRPLLFVRTNKTGLMNESERGLIKTLSQFVQGRWSYPQMTAVMGGTSDAHIFDFVVPICKSRTLCEEVARTAAREFIKLVLPRDIKLVFPGLEPDTDLSLMESEAVGEPAYKPETAEILLHKVGYESIMTDGKERDEDPMDCCLTITKLRHWYELSFEEEWAKRDYLREIKYKRTGDCSESESDDSDIDEDVVWVYARSDLEVASSHQSSARPSKRDTSKQEAAIRKLERISLFQPVFNLDFWLICEAMQRVGSSHQRESH</sequence>
<dbReference type="OMA" id="EFRCCIC"/>
<proteinExistence type="predicted"/>
<reference evidence="1 2" key="1">
    <citation type="journal article" date="2008" name="PLoS Genet.">
        <title>Genomic islands in the pathogenic filamentous fungus Aspergillus fumigatus.</title>
        <authorList>
            <person name="Fedorova N.D."/>
            <person name="Khaldi N."/>
            <person name="Joardar V.S."/>
            <person name="Maiti R."/>
            <person name="Amedeo P."/>
            <person name="Anderson M.J."/>
            <person name="Crabtree J."/>
            <person name="Silva J.C."/>
            <person name="Badger J.H."/>
            <person name="Albarraq A."/>
            <person name="Angiuoli S."/>
            <person name="Bussey H."/>
            <person name="Bowyer P."/>
            <person name="Cotty P.J."/>
            <person name="Dyer P.S."/>
            <person name="Egan A."/>
            <person name="Galens K."/>
            <person name="Fraser-Liggett C.M."/>
            <person name="Haas B.J."/>
            <person name="Inman J.M."/>
            <person name="Kent R."/>
            <person name="Lemieux S."/>
            <person name="Malavazi I."/>
            <person name="Orvis J."/>
            <person name="Roemer T."/>
            <person name="Ronning C.M."/>
            <person name="Sundaram J.P."/>
            <person name="Sutton G."/>
            <person name="Turner G."/>
            <person name="Venter J.C."/>
            <person name="White O.R."/>
            <person name="Whitty B.R."/>
            <person name="Youngman P."/>
            <person name="Wolfe K.H."/>
            <person name="Goldman G.H."/>
            <person name="Wortman J.R."/>
            <person name="Jiang B."/>
            <person name="Denning D.W."/>
            <person name="Nierman W.C."/>
        </authorList>
    </citation>
    <scope>NUCLEOTIDE SEQUENCE [LARGE SCALE GENOMIC DNA]</scope>
    <source>
        <strain evidence="2">ATCC 1007 / CBS 513.65 / DSM 816 / NCTC 3887 / NRRL 1</strain>
    </source>
</reference>